<gene>
    <name evidence="1" type="ORF">EXIGLDRAFT_717171</name>
</gene>
<evidence type="ECO:0000313" key="2">
    <source>
        <dbReference type="Proteomes" id="UP000077266"/>
    </source>
</evidence>
<dbReference type="EMBL" id="KV425990">
    <property type="protein sequence ID" value="KZV93449.1"/>
    <property type="molecule type" value="Genomic_DNA"/>
</dbReference>
<organism evidence="1 2">
    <name type="scientific">Exidia glandulosa HHB12029</name>
    <dbReference type="NCBI Taxonomy" id="1314781"/>
    <lineage>
        <taxon>Eukaryota</taxon>
        <taxon>Fungi</taxon>
        <taxon>Dikarya</taxon>
        <taxon>Basidiomycota</taxon>
        <taxon>Agaricomycotina</taxon>
        <taxon>Agaricomycetes</taxon>
        <taxon>Auriculariales</taxon>
        <taxon>Exidiaceae</taxon>
        <taxon>Exidia</taxon>
    </lineage>
</organism>
<sequence length="520" mass="57313">MSLSNPPAPSVPALLDAQNIVISQLEAQVSAADAVVAVAHEKMVAAVSEHELAVDAARRARDALASIKGTFARVGALSNSLLAASAGRPPRVLNPDVLAEIFTAWNALPLMQGSTRLAPPFVAASVSRQWRSVALAMPSIWCRLVINWANLYGAEEYIGLVLDRSRDRPLDVHLRNVPAAAISQASISDRRSVQVLARTGSLTLGFTADTIDLDTSFLPLLQCAMPVLESLTFLPIHADHVADIHLGIRILTLCSNLRVLALSELFMDFLSPHTLPNIEKFSITAPVMDEDMHVIARAWPKLQELSIGRVLPPHGASAALTADFGNLRTLHCTATFGPLKCMCPQGVPVLRDVTLLYCADTLRQFEQFIGRSMTAEFSSLESITLIGTEGLIEYQDLWTSVAAALPKLSTLELRMFSTRSLQLFFEYWSVRRHLSLPPKLHTLHLNRCTFDETSTRMLVEWLAARQETAAAVPQNARPLGEIRISQYAWPGDEDCIFPEWMVHRLEQLVRHVEVSTVWGF</sequence>
<dbReference type="OrthoDB" id="3225069at2759"/>
<protein>
    <recommendedName>
        <fullName evidence="3">F-box domain-containing protein</fullName>
    </recommendedName>
</protein>
<dbReference type="AlphaFoldDB" id="A0A166AMJ7"/>
<name>A0A166AMJ7_EXIGL</name>
<dbReference type="InterPro" id="IPR032675">
    <property type="entry name" value="LRR_dom_sf"/>
</dbReference>
<evidence type="ECO:0000313" key="1">
    <source>
        <dbReference type="EMBL" id="KZV93449.1"/>
    </source>
</evidence>
<keyword evidence="2" id="KW-1185">Reference proteome</keyword>
<evidence type="ECO:0008006" key="3">
    <source>
        <dbReference type="Google" id="ProtNLM"/>
    </source>
</evidence>
<accession>A0A166AMJ7</accession>
<dbReference type="Gene3D" id="3.80.10.10">
    <property type="entry name" value="Ribonuclease Inhibitor"/>
    <property type="match status" value="1"/>
</dbReference>
<proteinExistence type="predicted"/>
<dbReference type="Proteomes" id="UP000077266">
    <property type="component" value="Unassembled WGS sequence"/>
</dbReference>
<reference evidence="1 2" key="1">
    <citation type="journal article" date="2016" name="Mol. Biol. Evol.">
        <title>Comparative Genomics of Early-Diverging Mushroom-Forming Fungi Provides Insights into the Origins of Lignocellulose Decay Capabilities.</title>
        <authorList>
            <person name="Nagy L.G."/>
            <person name="Riley R."/>
            <person name="Tritt A."/>
            <person name="Adam C."/>
            <person name="Daum C."/>
            <person name="Floudas D."/>
            <person name="Sun H."/>
            <person name="Yadav J.S."/>
            <person name="Pangilinan J."/>
            <person name="Larsson K.H."/>
            <person name="Matsuura K."/>
            <person name="Barry K."/>
            <person name="Labutti K."/>
            <person name="Kuo R."/>
            <person name="Ohm R.A."/>
            <person name="Bhattacharya S.S."/>
            <person name="Shirouzu T."/>
            <person name="Yoshinaga Y."/>
            <person name="Martin F.M."/>
            <person name="Grigoriev I.V."/>
            <person name="Hibbett D.S."/>
        </authorList>
    </citation>
    <scope>NUCLEOTIDE SEQUENCE [LARGE SCALE GENOMIC DNA]</scope>
    <source>
        <strain evidence="1 2">HHB12029</strain>
    </source>
</reference>
<dbReference type="InParanoid" id="A0A166AMJ7"/>
<dbReference type="SUPFAM" id="SSF52047">
    <property type="entry name" value="RNI-like"/>
    <property type="match status" value="1"/>
</dbReference>